<protein>
    <submittedName>
        <fullName evidence="2">Uncharacterized protein</fullName>
    </submittedName>
</protein>
<keyword evidence="3" id="KW-1185">Reference proteome</keyword>
<comment type="caution">
    <text evidence="2">The sequence shown here is derived from an EMBL/GenBank/DDBJ whole genome shotgun (WGS) entry which is preliminary data.</text>
</comment>
<feature type="region of interest" description="Disordered" evidence="1">
    <location>
        <begin position="1"/>
        <end position="42"/>
    </location>
</feature>
<dbReference type="InterPro" id="IPR006461">
    <property type="entry name" value="PLAC_motif_containing"/>
</dbReference>
<evidence type="ECO:0000313" key="3">
    <source>
        <dbReference type="Proteomes" id="UP001162972"/>
    </source>
</evidence>
<reference evidence="2 3" key="1">
    <citation type="journal article" date="2023" name="Int. J. Mol. Sci.">
        <title>De Novo Assembly and Annotation of 11 Diverse Shrub Willow (Salix) Genomes Reveals Novel Gene Organization in Sex-Linked Regions.</title>
        <authorList>
            <person name="Hyden B."/>
            <person name="Feng K."/>
            <person name="Yates T.B."/>
            <person name="Jawdy S."/>
            <person name="Cereghino C."/>
            <person name="Smart L.B."/>
            <person name="Muchero W."/>
        </authorList>
    </citation>
    <scope>NUCLEOTIDE SEQUENCE [LARGE SCALE GENOMIC DNA]</scope>
    <source>
        <tissue evidence="2">Shoot tip</tissue>
    </source>
</reference>
<organism evidence="2 3">
    <name type="scientific">Salix udensis</name>
    <dbReference type="NCBI Taxonomy" id="889485"/>
    <lineage>
        <taxon>Eukaryota</taxon>
        <taxon>Viridiplantae</taxon>
        <taxon>Streptophyta</taxon>
        <taxon>Embryophyta</taxon>
        <taxon>Tracheophyta</taxon>
        <taxon>Spermatophyta</taxon>
        <taxon>Magnoliopsida</taxon>
        <taxon>eudicotyledons</taxon>
        <taxon>Gunneridae</taxon>
        <taxon>Pentapetalae</taxon>
        <taxon>rosids</taxon>
        <taxon>fabids</taxon>
        <taxon>Malpighiales</taxon>
        <taxon>Salicaceae</taxon>
        <taxon>Saliceae</taxon>
        <taxon>Salix</taxon>
    </lineage>
</organism>
<dbReference type="PANTHER" id="PTHR15907">
    <property type="entry name" value="DUF614 FAMILY PROTEIN-RELATED"/>
    <property type="match status" value="1"/>
</dbReference>
<dbReference type="Pfam" id="PF04749">
    <property type="entry name" value="PLAC8"/>
    <property type="match status" value="2"/>
</dbReference>
<sequence length="150" mass="16261">MKSESNYVPPRYIPLDQSDLETESVPRNEERSGAASGVGDGPAQWSSGICACCDDTQSCCVGLFCPCYLFGKNAEFLGSGTLIGSALREKYNLQEAPCGDLVTHFFCHLCANCQEYREIRERSGESNSPDLKLAVVTAPPVQTMEPGNPE</sequence>
<evidence type="ECO:0000256" key="1">
    <source>
        <dbReference type="SAM" id="MobiDB-lite"/>
    </source>
</evidence>
<dbReference type="Proteomes" id="UP001162972">
    <property type="component" value="Chromosome 6"/>
</dbReference>
<name>A0AAD6JNK0_9ROSI</name>
<gene>
    <name evidence="2" type="ORF">OIU84_011726</name>
</gene>
<dbReference type="AlphaFoldDB" id="A0AAD6JNK0"/>
<evidence type="ECO:0000313" key="2">
    <source>
        <dbReference type="EMBL" id="KAJ6408466.1"/>
    </source>
</evidence>
<accession>A0AAD6JNK0</accession>
<dbReference type="EMBL" id="JAPFFJ010000016">
    <property type="protein sequence ID" value="KAJ6408466.1"/>
    <property type="molecule type" value="Genomic_DNA"/>
</dbReference>
<dbReference type="NCBIfam" id="TIGR01571">
    <property type="entry name" value="A_thal_Cys_rich"/>
    <property type="match status" value="2"/>
</dbReference>
<proteinExistence type="predicted"/>